<evidence type="ECO:0000313" key="4">
    <source>
        <dbReference type="Proteomes" id="UP000186292"/>
    </source>
</evidence>
<feature type="binding site" evidence="1">
    <location>
        <position position="130"/>
    </location>
    <ligand>
        <name>Mn(2+)</name>
        <dbReference type="ChEBI" id="CHEBI:29035"/>
        <label>2</label>
    </ligand>
</feature>
<comment type="cofactor">
    <cofactor evidence="1">
        <name>Mn(2+)</name>
        <dbReference type="ChEBI" id="CHEBI:29035"/>
    </cofactor>
    <text evidence="1">The Mn(2+) ion enhances activity.</text>
</comment>
<proteinExistence type="predicted"/>
<evidence type="ECO:0000313" key="3">
    <source>
        <dbReference type="EMBL" id="SIS46731.1"/>
    </source>
</evidence>
<dbReference type="SUPFAM" id="SSF53187">
    <property type="entry name" value="Zn-dependent exopeptidases"/>
    <property type="match status" value="1"/>
</dbReference>
<dbReference type="SUPFAM" id="SSF55031">
    <property type="entry name" value="Bacterial exopeptidase dimerisation domain"/>
    <property type="match status" value="1"/>
</dbReference>
<protein>
    <submittedName>
        <fullName evidence="3">Amidohydrolase</fullName>
    </submittedName>
</protein>
<dbReference type="Gene3D" id="3.30.70.360">
    <property type="match status" value="1"/>
</dbReference>
<keyword evidence="3" id="KW-0378">Hydrolase</keyword>
<dbReference type="GO" id="GO:0046872">
    <property type="term" value="F:metal ion binding"/>
    <property type="evidence" value="ECO:0007669"/>
    <property type="project" value="UniProtKB-KW"/>
</dbReference>
<dbReference type="PANTHER" id="PTHR11014">
    <property type="entry name" value="PEPTIDASE M20 FAMILY MEMBER"/>
    <property type="match status" value="1"/>
</dbReference>
<dbReference type="Pfam" id="PF01546">
    <property type="entry name" value="Peptidase_M20"/>
    <property type="match status" value="1"/>
</dbReference>
<dbReference type="EMBL" id="FTOF01000005">
    <property type="protein sequence ID" value="SIS46731.1"/>
    <property type="molecule type" value="Genomic_DNA"/>
</dbReference>
<organism evidence="3 4">
    <name type="scientific">Corynebacterium appendicis CIP 107643</name>
    <dbReference type="NCBI Taxonomy" id="1161099"/>
    <lineage>
        <taxon>Bacteria</taxon>
        <taxon>Bacillati</taxon>
        <taxon>Actinomycetota</taxon>
        <taxon>Actinomycetes</taxon>
        <taxon>Mycobacteriales</taxon>
        <taxon>Corynebacteriaceae</taxon>
        <taxon>Corynebacterium</taxon>
    </lineage>
</organism>
<dbReference type="Gene3D" id="3.40.630.10">
    <property type="entry name" value="Zn peptidases"/>
    <property type="match status" value="1"/>
</dbReference>
<dbReference type="NCBIfam" id="TIGR01891">
    <property type="entry name" value="amidohydrolases"/>
    <property type="match status" value="1"/>
</dbReference>
<dbReference type="PIRSF" id="PIRSF005962">
    <property type="entry name" value="Pept_M20D_amidohydro"/>
    <property type="match status" value="1"/>
</dbReference>
<dbReference type="PANTHER" id="PTHR11014:SF63">
    <property type="entry name" value="METALLOPEPTIDASE, PUTATIVE (AFU_ORTHOLOGUE AFUA_6G09600)-RELATED"/>
    <property type="match status" value="1"/>
</dbReference>
<feature type="binding site" evidence="1">
    <location>
        <position position="162"/>
    </location>
    <ligand>
        <name>Mn(2+)</name>
        <dbReference type="ChEBI" id="CHEBI:29035"/>
        <label>2</label>
    </ligand>
</feature>
<sequence>MRADGSRTLVGAGAQTLSRRRGVCRVSIAAQIDAWLVAHRDQVVEWRRHLHSHPELSHAEIETTQFIAGILTDHGLEPQLFPETGLYVDIGPESSDRLGFRADIDALRVEEVSGLSFASRTPGMSHSCGHDVHTTICLALACALSEIDLPFGIRIIFQPAEEVMDGGARDVIEWGGLKGVSSIYAVHVEPKLRVGQVGVRTGAITSAADVLRIDVTGPGGHTSRPHLTADVVYTLGSLVTQLPGLLSRRVDPRTGTVLVFGQIEAGFAANAVPKTGRVSGTIRTQDIGTWRSLEPLMRELIDDVVAPTGCNYELSYTRGVPPVMNDDVATAALAGAAQNVDPHAVVQAPQSSGGEDFSWYLEHVPGSMARLGCWQGAGPKYDLHRGDIIVDERCIDVGVRLFGSLVERYEGGLIDPASL</sequence>
<keyword evidence="1" id="KW-0464">Manganese</keyword>
<dbReference type="AlphaFoldDB" id="A0A1N7JBU1"/>
<dbReference type="Proteomes" id="UP000186292">
    <property type="component" value="Unassembled WGS sequence"/>
</dbReference>
<reference evidence="4" key="1">
    <citation type="submission" date="2017-01" db="EMBL/GenBank/DDBJ databases">
        <authorList>
            <person name="Varghese N."/>
            <person name="Submissions S."/>
        </authorList>
    </citation>
    <scope>NUCLEOTIDE SEQUENCE [LARGE SCALE GENOMIC DNA]</scope>
    <source>
        <strain evidence="4">DSM 44531</strain>
    </source>
</reference>
<name>A0A1N7JBU1_9CORY</name>
<keyword evidence="1" id="KW-0479">Metal-binding</keyword>
<dbReference type="InterPro" id="IPR011650">
    <property type="entry name" value="Peptidase_M20_dimer"/>
</dbReference>
<dbReference type="InterPro" id="IPR017439">
    <property type="entry name" value="Amidohydrolase"/>
</dbReference>
<feature type="binding site" evidence="1">
    <location>
        <position position="384"/>
    </location>
    <ligand>
        <name>Mn(2+)</name>
        <dbReference type="ChEBI" id="CHEBI:29035"/>
        <label>2</label>
    </ligand>
</feature>
<keyword evidence="4" id="KW-1185">Reference proteome</keyword>
<dbReference type="Pfam" id="PF07687">
    <property type="entry name" value="M20_dimer"/>
    <property type="match status" value="1"/>
</dbReference>
<accession>A0A1N7JBU1</accession>
<evidence type="ECO:0000259" key="2">
    <source>
        <dbReference type="Pfam" id="PF07687"/>
    </source>
</evidence>
<dbReference type="STRING" id="1161099.SAMN05444817_105136"/>
<feature type="binding site" evidence="1">
    <location>
        <position position="128"/>
    </location>
    <ligand>
        <name>Mn(2+)</name>
        <dbReference type="ChEBI" id="CHEBI:29035"/>
        <label>2</label>
    </ligand>
</feature>
<dbReference type="InterPro" id="IPR002933">
    <property type="entry name" value="Peptidase_M20"/>
</dbReference>
<feature type="binding site" evidence="1">
    <location>
        <position position="187"/>
    </location>
    <ligand>
        <name>Mn(2+)</name>
        <dbReference type="ChEBI" id="CHEBI:29035"/>
        <label>2</label>
    </ligand>
</feature>
<dbReference type="InterPro" id="IPR036264">
    <property type="entry name" value="Bact_exopeptidase_dim_dom"/>
</dbReference>
<dbReference type="GO" id="GO:0016787">
    <property type="term" value="F:hydrolase activity"/>
    <property type="evidence" value="ECO:0007669"/>
    <property type="project" value="UniProtKB-KW"/>
</dbReference>
<evidence type="ECO:0000256" key="1">
    <source>
        <dbReference type="PIRSR" id="PIRSR005962-1"/>
    </source>
</evidence>
<feature type="domain" description="Peptidase M20 dimerisation" evidence="2">
    <location>
        <begin position="212"/>
        <end position="304"/>
    </location>
</feature>
<gene>
    <name evidence="3" type="ORF">SAMN05444817_105136</name>
</gene>